<dbReference type="EMBL" id="CADCXU010001520">
    <property type="protein sequence ID" value="CAA9993984.1"/>
    <property type="molecule type" value="Genomic_DNA"/>
</dbReference>
<dbReference type="InterPro" id="IPR036259">
    <property type="entry name" value="MFS_trans_sf"/>
</dbReference>
<comment type="subcellular location">
    <subcellularLocation>
        <location evidence="1">Membrane</location>
        <topology evidence="1">Multi-pass membrane protein</topology>
    </subcellularLocation>
</comment>
<evidence type="ECO:0000256" key="4">
    <source>
        <dbReference type="ARBA" id="ARBA00023136"/>
    </source>
</evidence>
<dbReference type="GO" id="GO:0022857">
    <property type="term" value="F:transmembrane transporter activity"/>
    <property type="evidence" value="ECO:0007669"/>
    <property type="project" value="InterPro"/>
</dbReference>
<evidence type="ECO:0000313" key="7">
    <source>
        <dbReference type="EMBL" id="CAA9993984.1"/>
    </source>
</evidence>
<dbReference type="OrthoDB" id="6612291at2759"/>
<proteinExistence type="predicted"/>
<accession>A0A6H5FWS0</accession>
<dbReference type="PROSITE" id="PS50850">
    <property type="entry name" value="MFS"/>
    <property type="match status" value="1"/>
</dbReference>
<evidence type="ECO:0000256" key="3">
    <source>
        <dbReference type="ARBA" id="ARBA00022989"/>
    </source>
</evidence>
<feature type="transmembrane region" description="Helical" evidence="5">
    <location>
        <begin position="20"/>
        <end position="42"/>
    </location>
</feature>
<dbReference type="Proteomes" id="UP000479000">
    <property type="component" value="Unassembled WGS sequence"/>
</dbReference>
<name>A0A6H5FWS0_9HEMI</name>
<sequence>MTTVGIVYTAEVAHSRYRPMLLSLNSVNVALGILLATVLGAYLSWRTCALVFGAMGIISTTMSLFIPESPLWLVNFTESSRELIAKHVRSLNRSEWAFPCSTSAPLFSNLFFLTVVRRRVGSSPGIQSHEENGCPRRAGKGEIHLPAAQRENRLLFLSQRQSDR</sequence>
<keyword evidence="4 5" id="KW-0472">Membrane</keyword>
<keyword evidence="8" id="KW-1185">Reference proteome</keyword>
<keyword evidence="2 5" id="KW-0812">Transmembrane</keyword>
<dbReference type="PANTHER" id="PTHR48021:SF32">
    <property type="entry name" value="FACILITATED TREHALOSE TRANSPORTER TRET1-2 HOMOLOG-LIKE PROTEIN"/>
    <property type="match status" value="1"/>
</dbReference>
<dbReference type="Gene3D" id="1.20.1250.20">
    <property type="entry name" value="MFS general substrate transporter like domains"/>
    <property type="match status" value="1"/>
</dbReference>
<feature type="domain" description="Major facilitator superfamily (MFS) profile" evidence="6">
    <location>
        <begin position="1"/>
        <end position="164"/>
    </location>
</feature>
<protein>
    <recommendedName>
        <fullName evidence="6">Major facilitator superfamily (MFS) profile domain-containing protein</fullName>
    </recommendedName>
</protein>
<feature type="transmembrane region" description="Helical" evidence="5">
    <location>
        <begin position="49"/>
        <end position="66"/>
    </location>
</feature>
<dbReference type="SUPFAM" id="SSF103473">
    <property type="entry name" value="MFS general substrate transporter"/>
    <property type="match status" value="1"/>
</dbReference>
<gene>
    <name evidence="7" type="ORF">NTEN_LOCUS812</name>
</gene>
<dbReference type="PANTHER" id="PTHR48021">
    <property type="match status" value="1"/>
</dbReference>
<dbReference type="InterPro" id="IPR005828">
    <property type="entry name" value="MFS_sugar_transport-like"/>
</dbReference>
<reference evidence="7 8" key="1">
    <citation type="submission" date="2020-02" db="EMBL/GenBank/DDBJ databases">
        <authorList>
            <person name="Ferguson B K."/>
        </authorList>
    </citation>
    <scope>NUCLEOTIDE SEQUENCE [LARGE SCALE GENOMIC DNA]</scope>
</reference>
<evidence type="ECO:0000256" key="2">
    <source>
        <dbReference type="ARBA" id="ARBA00022692"/>
    </source>
</evidence>
<evidence type="ECO:0000256" key="1">
    <source>
        <dbReference type="ARBA" id="ARBA00004141"/>
    </source>
</evidence>
<dbReference type="InterPro" id="IPR020846">
    <property type="entry name" value="MFS_dom"/>
</dbReference>
<dbReference type="Pfam" id="PF00083">
    <property type="entry name" value="Sugar_tr"/>
    <property type="match status" value="1"/>
</dbReference>
<evidence type="ECO:0000256" key="5">
    <source>
        <dbReference type="SAM" id="Phobius"/>
    </source>
</evidence>
<dbReference type="InterPro" id="IPR050549">
    <property type="entry name" value="MFS_Trehalose_Transporter"/>
</dbReference>
<dbReference type="AlphaFoldDB" id="A0A6H5FWS0"/>
<keyword evidence="3 5" id="KW-1133">Transmembrane helix</keyword>
<dbReference type="GO" id="GO:0016020">
    <property type="term" value="C:membrane"/>
    <property type="evidence" value="ECO:0007669"/>
    <property type="project" value="UniProtKB-SubCell"/>
</dbReference>
<evidence type="ECO:0000313" key="8">
    <source>
        <dbReference type="Proteomes" id="UP000479000"/>
    </source>
</evidence>
<evidence type="ECO:0000259" key="6">
    <source>
        <dbReference type="PROSITE" id="PS50850"/>
    </source>
</evidence>
<organism evidence="7 8">
    <name type="scientific">Nesidiocoris tenuis</name>
    <dbReference type="NCBI Taxonomy" id="355587"/>
    <lineage>
        <taxon>Eukaryota</taxon>
        <taxon>Metazoa</taxon>
        <taxon>Ecdysozoa</taxon>
        <taxon>Arthropoda</taxon>
        <taxon>Hexapoda</taxon>
        <taxon>Insecta</taxon>
        <taxon>Pterygota</taxon>
        <taxon>Neoptera</taxon>
        <taxon>Paraneoptera</taxon>
        <taxon>Hemiptera</taxon>
        <taxon>Heteroptera</taxon>
        <taxon>Panheteroptera</taxon>
        <taxon>Cimicomorpha</taxon>
        <taxon>Miridae</taxon>
        <taxon>Dicyphina</taxon>
        <taxon>Nesidiocoris</taxon>
    </lineage>
</organism>